<dbReference type="RefSeq" id="XP_017772833.1">
    <property type="nucleotide sequence ID" value="XM_017917344.1"/>
</dbReference>
<feature type="domain" description="Anaphase-promoting complex subunit 5 N-terminal" evidence="20">
    <location>
        <begin position="16"/>
        <end position="159"/>
    </location>
</feature>
<dbReference type="Pfam" id="PF21371">
    <property type="entry name" value="Apc5_N"/>
    <property type="match status" value="1"/>
</dbReference>
<evidence type="ECO:0000256" key="2">
    <source>
        <dbReference type="ARBA" id="ARBA00004186"/>
    </source>
</evidence>
<comment type="pathway">
    <text evidence="3">Protein modification; protein ubiquitination.</text>
</comment>
<dbReference type="PANTHER" id="PTHR12830:SF9">
    <property type="entry name" value="ANAPHASE-PROMOTING COMPLEX SUBUNIT 5"/>
    <property type="match status" value="1"/>
</dbReference>
<evidence type="ECO:0000256" key="16">
    <source>
        <dbReference type="ARBA" id="ARBA00031069"/>
    </source>
</evidence>
<gene>
    <name evidence="22" type="primary">LOC108559951</name>
</gene>
<evidence type="ECO:0000256" key="3">
    <source>
        <dbReference type="ARBA" id="ARBA00004906"/>
    </source>
</evidence>
<dbReference type="SUPFAM" id="SSF48452">
    <property type="entry name" value="TPR-like"/>
    <property type="match status" value="1"/>
</dbReference>
<dbReference type="InterPro" id="IPR026000">
    <property type="entry name" value="Apc5_dom"/>
</dbReference>
<keyword evidence="14" id="KW-0539">Nucleus</keyword>
<keyword evidence="13" id="KW-0206">Cytoskeleton</keyword>
<dbReference type="InterPro" id="IPR037679">
    <property type="entry name" value="Apc5"/>
</dbReference>
<protein>
    <recommendedName>
        <fullName evidence="5">Anaphase-promoting complex subunit 5</fullName>
    </recommendedName>
    <alternativeName>
        <fullName evidence="16">Cyclosome subunit 5</fullName>
    </alternativeName>
</protein>
<comment type="function">
    <text evidence="17">Component of the anaphase promoting complex/cyclosome (APC/C), a cell cycle-regulated E3 ubiquitin ligase that controls progression through mitosis and the G1 phase of the cell cycle. The APC/C complex acts by mediating ubiquitination and subsequent degradation of target proteins: it mainly mediates the formation of 'Lys-11'-linked polyubiquitin chains and, to a lower extent, the formation of 'Lys-48'- and 'Lys-63'-linked polyubiquitin chains. The APC/C complex catalyzes assembly of branched 'Lys-11'-/'Lys-48'-linked branched ubiquitin chains on target proteins.</text>
</comment>
<feature type="region of interest" description="Disordered" evidence="18">
    <location>
        <begin position="173"/>
        <end position="196"/>
    </location>
</feature>
<dbReference type="PANTHER" id="PTHR12830">
    <property type="entry name" value="ANAPHASE-PROMOTING COMPLEX SUBUNIT 5"/>
    <property type="match status" value="1"/>
</dbReference>
<evidence type="ECO:0000256" key="13">
    <source>
        <dbReference type="ARBA" id="ARBA00023212"/>
    </source>
</evidence>
<name>A0ABM1ME33_NICVS</name>
<reference evidence="22" key="1">
    <citation type="submission" date="2025-08" db="UniProtKB">
        <authorList>
            <consortium name="RefSeq"/>
        </authorList>
    </citation>
    <scope>IDENTIFICATION</scope>
    <source>
        <tissue evidence="22">Whole Larva</tissue>
    </source>
</reference>
<evidence type="ECO:0000256" key="9">
    <source>
        <dbReference type="ARBA" id="ARBA00022737"/>
    </source>
</evidence>
<evidence type="ECO:0000256" key="7">
    <source>
        <dbReference type="ARBA" id="ARBA00022553"/>
    </source>
</evidence>
<evidence type="ECO:0000256" key="1">
    <source>
        <dbReference type="ARBA" id="ARBA00004123"/>
    </source>
</evidence>
<comment type="similarity">
    <text evidence="4">Belongs to the APC5 family.</text>
</comment>
<evidence type="ECO:0000256" key="15">
    <source>
        <dbReference type="ARBA" id="ARBA00023306"/>
    </source>
</evidence>
<dbReference type="Proteomes" id="UP000695000">
    <property type="component" value="Unplaced"/>
</dbReference>
<dbReference type="InterPro" id="IPR011990">
    <property type="entry name" value="TPR-like_helical_dom_sf"/>
</dbReference>
<keyword evidence="21" id="KW-1185">Reference proteome</keyword>
<evidence type="ECO:0000256" key="12">
    <source>
        <dbReference type="ARBA" id="ARBA00022803"/>
    </source>
</evidence>
<dbReference type="GeneID" id="108559951"/>
<proteinExistence type="inferred from homology"/>
<keyword evidence="12" id="KW-0802">TPR repeat</keyword>
<evidence type="ECO:0000256" key="5">
    <source>
        <dbReference type="ARBA" id="ARBA00016066"/>
    </source>
</evidence>
<evidence type="ECO:0000256" key="11">
    <source>
        <dbReference type="ARBA" id="ARBA00022786"/>
    </source>
</evidence>
<accession>A0ABM1ME33</accession>
<keyword evidence="7" id="KW-0597">Phosphoprotein</keyword>
<evidence type="ECO:0000256" key="6">
    <source>
        <dbReference type="ARBA" id="ARBA00022490"/>
    </source>
</evidence>
<organism evidence="21 22">
    <name type="scientific">Nicrophorus vespilloides</name>
    <name type="common">Boreal carrion beetle</name>
    <dbReference type="NCBI Taxonomy" id="110193"/>
    <lineage>
        <taxon>Eukaryota</taxon>
        <taxon>Metazoa</taxon>
        <taxon>Ecdysozoa</taxon>
        <taxon>Arthropoda</taxon>
        <taxon>Hexapoda</taxon>
        <taxon>Insecta</taxon>
        <taxon>Pterygota</taxon>
        <taxon>Neoptera</taxon>
        <taxon>Endopterygota</taxon>
        <taxon>Coleoptera</taxon>
        <taxon>Polyphaga</taxon>
        <taxon>Staphyliniformia</taxon>
        <taxon>Silphidae</taxon>
        <taxon>Nicrophorinae</taxon>
        <taxon>Nicrophorus</taxon>
    </lineage>
</organism>
<keyword evidence="15" id="KW-0131">Cell cycle</keyword>
<evidence type="ECO:0000259" key="19">
    <source>
        <dbReference type="Pfam" id="PF12862"/>
    </source>
</evidence>
<evidence type="ECO:0000256" key="4">
    <source>
        <dbReference type="ARBA" id="ARBA00007450"/>
    </source>
</evidence>
<evidence type="ECO:0000259" key="20">
    <source>
        <dbReference type="Pfam" id="PF21371"/>
    </source>
</evidence>
<comment type="subcellular location">
    <subcellularLocation>
        <location evidence="2">Cytoplasm</location>
        <location evidence="2">Cytoskeleton</location>
        <location evidence="2">Spindle</location>
    </subcellularLocation>
    <subcellularLocation>
        <location evidence="1">Nucleus</location>
    </subcellularLocation>
</comment>
<evidence type="ECO:0000313" key="22">
    <source>
        <dbReference type="RefSeq" id="XP_017772833.1"/>
    </source>
</evidence>
<evidence type="ECO:0000256" key="18">
    <source>
        <dbReference type="SAM" id="MobiDB-lite"/>
    </source>
</evidence>
<dbReference type="Pfam" id="PF12862">
    <property type="entry name" value="ANAPC5"/>
    <property type="match status" value="1"/>
</dbReference>
<keyword evidence="9" id="KW-0677">Repeat</keyword>
<keyword evidence="11" id="KW-0833">Ubl conjugation pathway</keyword>
<keyword evidence="10" id="KW-0498">Mitosis</keyword>
<sequence length="745" mass="85216">MDSRVVVKISQRSDVITPHRLTVAILIREFCLIRETKEVCRKTIRDFCILSLQLIQSPDLTLDELRSSINEMVFNPDTDLLKKKFDAVISDIQEVGVRYLLDIIESFGTLIAVHPGLGKFVSVNKNSVIGYYLRRFTVSFDRLSFSEVTTFCESYKRYASGWNKTQSIATSETGNTLSSKTKEPQLNESDGNSSREWSRRQAELFIATQSSLILNNEERAMSPKELHENIKSLLKSNRSLAEAHFLNYLNYMRVKEYCGAIESLYHCFDRCADVNPMCSSEDKTKSYRYATLNLAILQYKFGHREEALSALEEAIKIAQAAGDNVCLQHALSWLYCLIQTNRHKLMEHSILKSLDLNLSYIMSLGIQSFIQYAGFTKGNPKQALDTITKSDIVNCQQSYRDLISSSYAQKSAIWLFYGKTEMSSLWSQLLLYLNTDNPTILKTHYGEGYCQAICSMACHLHLEGEYTIAKTVIGFAKERFPNEPNSHTWMLCDNLMYFQQLIYNEKLSEAENVAARIGVVNKWESCLRMAEILIHRRDYKEAHKCVNRILEKFKDGTQQFRMDFQVRAMILLSEIQIGTQYPDAAMPGILGLLNSTLAYANDYHLKYLASVAQLYIAHVQLLMGMSTQALSILDRCLVQILAHGGCYDRARAMLLYVKCLIAEAGNKEADERKADILQGIDLLKNVKRNFEKVEAFYRVKDVLYLQSQLYNEIDMTKERNQCALEFNSMSDSFPNINNSTLLISL</sequence>
<keyword evidence="6" id="KW-0963">Cytoplasm</keyword>
<dbReference type="CDD" id="cd16270">
    <property type="entry name" value="Apc5_N"/>
    <property type="match status" value="1"/>
</dbReference>
<keyword evidence="8" id="KW-0132">Cell division</keyword>
<evidence type="ECO:0000256" key="17">
    <source>
        <dbReference type="ARBA" id="ARBA00045696"/>
    </source>
</evidence>
<evidence type="ECO:0000256" key="8">
    <source>
        <dbReference type="ARBA" id="ARBA00022618"/>
    </source>
</evidence>
<evidence type="ECO:0000256" key="14">
    <source>
        <dbReference type="ARBA" id="ARBA00023242"/>
    </source>
</evidence>
<dbReference type="InterPro" id="IPR048968">
    <property type="entry name" value="Apc5_N"/>
</dbReference>
<feature type="compositionally biased region" description="Polar residues" evidence="18">
    <location>
        <begin position="186"/>
        <end position="195"/>
    </location>
</feature>
<evidence type="ECO:0000256" key="10">
    <source>
        <dbReference type="ARBA" id="ARBA00022776"/>
    </source>
</evidence>
<evidence type="ECO:0000313" key="21">
    <source>
        <dbReference type="Proteomes" id="UP000695000"/>
    </source>
</evidence>
<feature type="domain" description="Anaphase-promoting complex subunit 5" evidence="19">
    <location>
        <begin position="244"/>
        <end position="339"/>
    </location>
</feature>
<dbReference type="Gene3D" id="1.25.40.10">
    <property type="entry name" value="Tetratricopeptide repeat domain"/>
    <property type="match status" value="1"/>
</dbReference>